<proteinExistence type="predicted"/>
<dbReference type="InParanoid" id="L2GTJ8"/>
<gene>
    <name evidence="1" type="ORF">VCUG_01859</name>
</gene>
<evidence type="ECO:0000313" key="1">
    <source>
        <dbReference type="EMBL" id="ELA46633.1"/>
    </source>
</evidence>
<protein>
    <submittedName>
        <fullName evidence="1">Uncharacterized protein</fullName>
    </submittedName>
</protein>
<dbReference type="HOGENOM" id="CLU_120622_0_0_1"/>
<sequence>MEFYAENDRLCIHNTNRNLLTLELSFIEEKEVKKPVTTPLLHPEPPSVISDISLRENIHIEVEHPFSQHFKFHHKFLVKYLLSIIYDGEVHLKVTCFEDELKFDAVFETLSELLRRKDGTQMEIVCDDVHKRISVAGRVVYETRTFF</sequence>
<dbReference type="OrthoDB" id="10370686at2759"/>
<dbReference type="OMA" id="HPFSQHF"/>
<organism evidence="1 2">
    <name type="scientific">Vavraia culicis (isolate floridensis)</name>
    <name type="common">Microsporidian parasite</name>
    <dbReference type="NCBI Taxonomy" id="948595"/>
    <lineage>
        <taxon>Eukaryota</taxon>
        <taxon>Fungi</taxon>
        <taxon>Fungi incertae sedis</taxon>
        <taxon>Microsporidia</taxon>
        <taxon>Pleistophoridae</taxon>
        <taxon>Vavraia</taxon>
    </lineage>
</organism>
<reference evidence="2" key="1">
    <citation type="submission" date="2011-03" db="EMBL/GenBank/DDBJ databases">
        <title>The genome sequence of Vavraia culicis strain floridensis.</title>
        <authorList>
            <consortium name="The Broad Institute Genome Sequencing Platform"/>
            <person name="Cuomo C."/>
            <person name="Becnel J."/>
            <person name="Sanscrainte N."/>
            <person name="Young S.K."/>
            <person name="Zeng Q."/>
            <person name="Gargeya S."/>
            <person name="Fitzgerald M."/>
            <person name="Haas B."/>
            <person name="Abouelleil A."/>
            <person name="Alvarado L."/>
            <person name="Arachchi H.M."/>
            <person name="Berlin A."/>
            <person name="Chapman S.B."/>
            <person name="Gearin G."/>
            <person name="Goldberg J."/>
            <person name="Griggs A."/>
            <person name="Gujja S."/>
            <person name="Hansen M."/>
            <person name="Heiman D."/>
            <person name="Howarth C."/>
            <person name="Larimer J."/>
            <person name="Lui A."/>
            <person name="MacDonald P.J.P."/>
            <person name="McCowen C."/>
            <person name="Montmayeur A."/>
            <person name="Murphy C."/>
            <person name="Neiman D."/>
            <person name="Pearson M."/>
            <person name="Priest M."/>
            <person name="Roberts A."/>
            <person name="Saif S."/>
            <person name="Shea T."/>
            <person name="Sisk P."/>
            <person name="Stolte C."/>
            <person name="Sykes S."/>
            <person name="Wortman J."/>
            <person name="Nusbaum C."/>
            <person name="Birren B."/>
        </authorList>
    </citation>
    <scope>NUCLEOTIDE SEQUENCE [LARGE SCALE GENOMIC DNA]</scope>
    <source>
        <strain evidence="2">floridensis</strain>
    </source>
</reference>
<dbReference type="GeneID" id="19879728"/>
<dbReference type="AlphaFoldDB" id="L2GTJ8"/>
<dbReference type="RefSeq" id="XP_008074872.1">
    <property type="nucleotide sequence ID" value="XM_008076681.1"/>
</dbReference>
<evidence type="ECO:0000313" key="2">
    <source>
        <dbReference type="Proteomes" id="UP000011081"/>
    </source>
</evidence>
<dbReference type="Proteomes" id="UP000011081">
    <property type="component" value="Unassembled WGS sequence"/>
</dbReference>
<dbReference type="EMBL" id="GL877437">
    <property type="protein sequence ID" value="ELA46633.1"/>
    <property type="molecule type" value="Genomic_DNA"/>
</dbReference>
<keyword evidence="2" id="KW-1185">Reference proteome</keyword>
<dbReference type="VEuPathDB" id="MicrosporidiaDB:VCUG_01859"/>
<accession>L2GTJ8</accession>
<name>L2GTJ8_VAVCU</name>